<keyword evidence="2" id="KW-0812">Transmembrane</keyword>
<feature type="compositionally biased region" description="Pro residues" evidence="1">
    <location>
        <begin position="151"/>
        <end position="162"/>
    </location>
</feature>
<proteinExistence type="predicted"/>
<sequence length="202" mass="23215">MGVLEQGKHIYCRWTNNAQYSINDIKNMFRIKNTEGFSLLTLRKPLLLRPTMHNSDNRIFNIPDYMYPLAVAIGLLIHLAILMYRRYRGDTPAIYPLEHQSGYDAFLCSLDSRIEDHEHRAEESTFDNYSKDAKQLSAVLSQLQQDQPILLVPPPPPDPPNPQCNDEIGHKGINNDRPVSWINQPPPPPDPPNPNFSKLEYL</sequence>
<dbReference type="EMBL" id="CACVKT020003320">
    <property type="protein sequence ID" value="CAC5383022.1"/>
    <property type="molecule type" value="Genomic_DNA"/>
</dbReference>
<feature type="compositionally biased region" description="Pro residues" evidence="1">
    <location>
        <begin position="184"/>
        <end position="194"/>
    </location>
</feature>
<dbReference type="AlphaFoldDB" id="A0A6J8BGX6"/>
<feature type="region of interest" description="Disordered" evidence="1">
    <location>
        <begin position="148"/>
        <end position="202"/>
    </location>
</feature>
<evidence type="ECO:0000313" key="3">
    <source>
        <dbReference type="EMBL" id="CAC5383022.1"/>
    </source>
</evidence>
<keyword evidence="2" id="KW-0472">Membrane</keyword>
<keyword evidence="4" id="KW-1185">Reference proteome</keyword>
<dbReference type="Proteomes" id="UP000507470">
    <property type="component" value="Unassembled WGS sequence"/>
</dbReference>
<keyword evidence="2" id="KW-1133">Transmembrane helix</keyword>
<evidence type="ECO:0000313" key="4">
    <source>
        <dbReference type="Proteomes" id="UP000507470"/>
    </source>
</evidence>
<evidence type="ECO:0000256" key="1">
    <source>
        <dbReference type="SAM" id="MobiDB-lite"/>
    </source>
</evidence>
<feature type="transmembrane region" description="Helical" evidence="2">
    <location>
        <begin position="65"/>
        <end position="84"/>
    </location>
</feature>
<organism evidence="3 4">
    <name type="scientific">Mytilus coruscus</name>
    <name type="common">Sea mussel</name>
    <dbReference type="NCBI Taxonomy" id="42192"/>
    <lineage>
        <taxon>Eukaryota</taxon>
        <taxon>Metazoa</taxon>
        <taxon>Spiralia</taxon>
        <taxon>Lophotrochozoa</taxon>
        <taxon>Mollusca</taxon>
        <taxon>Bivalvia</taxon>
        <taxon>Autobranchia</taxon>
        <taxon>Pteriomorphia</taxon>
        <taxon>Mytilida</taxon>
        <taxon>Mytiloidea</taxon>
        <taxon>Mytilidae</taxon>
        <taxon>Mytilinae</taxon>
        <taxon>Mytilus</taxon>
    </lineage>
</organism>
<reference evidence="3 4" key="1">
    <citation type="submission" date="2020-06" db="EMBL/GenBank/DDBJ databases">
        <authorList>
            <person name="Li R."/>
            <person name="Bekaert M."/>
        </authorList>
    </citation>
    <scope>NUCLEOTIDE SEQUENCE [LARGE SCALE GENOMIC DNA]</scope>
    <source>
        <strain evidence="4">wild</strain>
    </source>
</reference>
<evidence type="ECO:0000256" key="2">
    <source>
        <dbReference type="SAM" id="Phobius"/>
    </source>
</evidence>
<accession>A0A6J8BGX6</accession>
<name>A0A6J8BGX6_MYTCO</name>
<gene>
    <name evidence="3" type="ORF">MCOR_18805</name>
</gene>
<protein>
    <submittedName>
        <fullName evidence="3">Uncharacterized protein</fullName>
    </submittedName>
</protein>